<protein>
    <submittedName>
        <fullName evidence="2">Uncharacterized protein</fullName>
    </submittedName>
</protein>
<name>A0A820QMH9_9BILA</name>
<reference evidence="2" key="1">
    <citation type="submission" date="2021-02" db="EMBL/GenBank/DDBJ databases">
        <authorList>
            <person name="Nowell W R."/>
        </authorList>
    </citation>
    <scope>NUCLEOTIDE SEQUENCE</scope>
</reference>
<comment type="caution">
    <text evidence="2">The sequence shown here is derived from an EMBL/GenBank/DDBJ whole genome shotgun (WGS) entry which is preliminary data.</text>
</comment>
<evidence type="ECO:0000313" key="3">
    <source>
        <dbReference type="Proteomes" id="UP000663868"/>
    </source>
</evidence>
<dbReference type="AlphaFoldDB" id="A0A820QMH9"/>
<feature type="non-terminal residue" evidence="2">
    <location>
        <position position="115"/>
    </location>
</feature>
<evidence type="ECO:0000313" key="2">
    <source>
        <dbReference type="EMBL" id="CAF4421618.1"/>
    </source>
</evidence>
<feature type="coiled-coil region" evidence="1">
    <location>
        <begin position="18"/>
        <end position="90"/>
    </location>
</feature>
<sequence>DEVRKSMEVQKDVDDVDKDLLSHELEQANQKLNWFNEKFKEYSDLQSNMDLLILQNKQLENDSKIEQDKNKSNLELIQQYQEKISQLQSNETIDHNNTDELNRLLIEERQRCDAL</sequence>
<dbReference type="Proteomes" id="UP000663868">
    <property type="component" value="Unassembled WGS sequence"/>
</dbReference>
<keyword evidence="1" id="KW-0175">Coiled coil</keyword>
<organism evidence="2 3">
    <name type="scientific">Adineta steineri</name>
    <dbReference type="NCBI Taxonomy" id="433720"/>
    <lineage>
        <taxon>Eukaryota</taxon>
        <taxon>Metazoa</taxon>
        <taxon>Spiralia</taxon>
        <taxon>Gnathifera</taxon>
        <taxon>Rotifera</taxon>
        <taxon>Eurotatoria</taxon>
        <taxon>Bdelloidea</taxon>
        <taxon>Adinetida</taxon>
        <taxon>Adinetidae</taxon>
        <taxon>Adineta</taxon>
    </lineage>
</organism>
<accession>A0A820QMH9</accession>
<feature type="non-terminal residue" evidence="2">
    <location>
        <position position="1"/>
    </location>
</feature>
<proteinExistence type="predicted"/>
<dbReference type="EMBL" id="CAJOBB010027247">
    <property type="protein sequence ID" value="CAF4421618.1"/>
    <property type="molecule type" value="Genomic_DNA"/>
</dbReference>
<gene>
    <name evidence="2" type="ORF">KXQ929_LOCUS52227</name>
</gene>
<evidence type="ECO:0000256" key="1">
    <source>
        <dbReference type="SAM" id="Coils"/>
    </source>
</evidence>